<feature type="compositionally biased region" description="Polar residues" evidence="1">
    <location>
        <begin position="207"/>
        <end position="221"/>
    </location>
</feature>
<dbReference type="AlphaFoldDB" id="A0A0D0CU24"/>
<dbReference type="OrthoDB" id="10661808at2759"/>
<evidence type="ECO:0000256" key="2">
    <source>
        <dbReference type="SAM" id="Phobius"/>
    </source>
</evidence>
<feature type="transmembrane region" description="Helical" evidence="2">
    <location>
        <begin position="42"/>
        <end position="64"/>
    </location>
</feature>
<sequence length="480" mass="52293">MHCLRSTDAEDVKLSEFLVVGIPSVAHQLLSLWLLDKTSLSACLFFSPLLILSFFLACTTVTHIGQSFLPPPILFSLILPSRPTMSRNQKALLYTLDFSGKTNDILSPAEEALLEEIFGSLDGAKNHPVVLDILKDETPGSNPNLNCWTVFRKIWSLATVDQPNFHIANNVYHAKQMHDNPVLAGLVSELNDGRKHGQLQSRRVHSNDMSRGQFLSSTQKPQESLTLEASSSSLSQNQTLMTSFHHASAAPVSYSVTYPSSDQPVSMSSSRHTVFSTHAPEVPSFHYDSASSTMDSMSYPSSNSPPIIHNVASGVSGLDSSPSYTPSYPESSSAVSWTGNSDLYQYPDTASSSSFVDQRNTAVVINDAAFGAVGLVSPDLSAPSYPDSSSAAPWTGHYDFSQCSDAALTSPFVDQNDTPANYHLHQYQVPPSINYDASNYVPNSTPSDPAQHPHFSDPYDMYSPDNVNSHWTLWHNGPAA</sequence>
<keyword evidence="4" id="KW-1185">Reference proteome</keyword>
<keyword evidence="2" id="KW-0812">Transmembrane</keyword>
<proteinExistence type="predicted"/>
<organism evidence="3 4">
    <name type="scientific">Collybiopsis luxurians FD-317 M1</name>
    <dbReference type="NCBI Taxonomy" id="944289"/>
    <lineage>
        <taxon>Eukaryota</taxon>
        <taxon>Fungi</taxon>
        <taxon>Dikarya</taxon>
        <taxon>Basidiomycota</taxon>
        <taxon>Agaricomycotina</taxon>
        <taxon>Agaricomycetes</taxon>
        <taxon>Agaricomycetidae</taxon>
        <taxon>Agaricales</taxon>
        <taxon>Marasmiineae</taxon>
        <taxon>Omphalotaceae</taxon>
        <taxon>Collybiopsis</taxon>
        <taxon>Collybiopsis luxurians</taxon>
    </lineage>
</organism>
<name>A0A0D0CU24_9AGAR</name>
<evidence type="ECO:0000256" key="1">
    <source>
        <dbReference type="SAM" id="MobiDB-lite"/>
    </source>
</evidence>
<keyword evidence="2" id="KW-1133">Transmembrane helix</keyword>
<dbReference type="HOGENOM" id="CLU_568645_0_0_1"/>
<protein>
    <submittedName>
        <fullName evidence="3">Uncharacterized protein</fullName>
    </submittedName>
</protein>
<gene>
    <name evidence="3" type="ORF">GYMLUDRAFT_473602</name>
</gene>
<feature type="compositionally biased region" description="Low complexity" evidence="1">
    <location>
        <begin position="222"/>
        <end position="231"/>
    </location>
</feature>
<accession>A0A0D0CU24</accession>
<evidence type="ECO:0000313" key="3">
    <source>
        <dbReference type="EMBL" id="KIK62972.1"/>
    </source>
</evidence>
<evidence type="ECO:0000313" key="4">
    <source>
        <dbReference type="Proteomes" id="UP000053593"/>
    </source>
</evidence>
<dbReference type="EMBL" id="KN834765">
    <property type="protein sequence ID" value="KIK62972.1"/>
    <property type="molecule type" value="Genomic_DNA"/>
</dbReference>
<dbReference type="Proteomes" id="UP000053593">
    <property type="component" value="Unassembled WGS sequence"/>
</dbReference>
<reference evidence="3 4" key="1">
    <citation type="submission" date="2014-04" db="EMBL/GenBank/DDBJ databases">
        <title>Evolutionary Origins and Diversification of the Mycorrhizal Mutualists.</title>
        <authorList>
            <consortium name="DOE Joint Genome Institute"/>
            <consortium name="Mycorrhizal Genomics Consortium"/>
            <person name="Kohler A."/>
            <person name="Kuo A."/>
            <person name="Nagy L.G."/>
            <person name="Floudas D."/>
            <person name="Copeland A."/>
            <person name="Barry K.W."/>
            <person name="Cichocki N."/>
            <person name="Veneault-Fourrey C."/>
            <person name="LaButti K."/>
            <person name="Lindquist E.A."/>
            <person name="Lipzen A."/>
            <person name="Lundell T."/>
            <person name="Morin E."/>
            <person name="Murat C."/>
            <person name="Riley R."/>
            <person name="Ohm R."/>
            <person name="Sun H."/>
            <person name="Tunlid A."/>
            <person name="Henrissat B."/>
            <person name="Grigoriev I.V."/>
            <person name="Hibbett D.S."/>
            <person name="Martin F."/>
        </authorList>
    </citation>
    <scope>NUCLEOTIDE SEQUENCE [LARGE SCALE GENOMIC DNA]</scope>
    <source>
        <strain evidence="3 4">FD-317 M1</strain>
    </source>
</reference>
<feature type="region of interest" description="Disordered" evidence="1">
    <location>
        <begin position="195"/>
        <end position="231"/>
    </location>
</feature>
<keyword evidence="2" id="KW-0472">Membrane</keyword>